<proteinExistence type="predicted"/>
<gene>
    <name evidence="1" type="ORF">CR513_35784</name>
</gene>
<dbReference type="Proteomes" id="UP000257109">
    <property type="component" value="Unassembled WGS sequence"/>
</dbReference>
<dbReference type="EMBL" id="QJKJ01007390">
    <property type="protein sequence ID" value="RDX83319.1"/>
    <property type="molecule type" value="Genomic_DNA"/>
</dbReference>
<dbReference type="AlphaFoldDB" id="A0A371FYA3"/>
<evidence type="ECO:0000313" key="2">
    <source>
        <dbReference type="Proteomes" id="UP000257109"/>
    </source>
</evidence>
<sequence>MVALTESYNLPLKLKDLGIFTISYTIRNKKEYYEMSLILGRPFLTTRKTIIDLNEEHITLNVFKVMKHPNDIGRCFRINLLDDLLKQSFRKDIPLAPLRE</sequence>
<dbReference type="OrthoDB" id="1436742at2759"/>
<protein>
    <submittedName>
        <fullName evidence="1">Uncharacterized protein</fullName>
    </submittedName>
</protein>
<feature type="non-terminal residue" evidence="1">
    <location>
        <position position="1"/>
    </location>
</feature>
<accession>A0A371FYA3</accession>
<name>A0A371FYA3_MUCPR</name>
<comment type="caution">
    <text evidence="1">The sequence shown here is derived from an EMBL/GenBank/DDBJ whole genome shotgun (WGS) entry which is preliminary data.</text>
</comment>
<evidence type="ECO:0000313" key="1">
    <source>
        <dbReference type="EMBL" id="RDX83319.1"/>
    </source>
</evidence>
<keyword evidence="2" id="KW-1185">Reference proteome</keyword>
<reference evidence="1" key="1">
    <citation type="submission" date="2018-05" db="EMBL/GenBank/DDBJ databases">
        <title>Draft genome of Mucuna pruriens seed.</title>
        <authorList>
            <person name="Nnadi N.E."/>
            <person name="Vos R."/>
            <person name="Hasami M.H."/>
            <person name="Devisetty U.K."/>
            <person name="Aguiy J.C."/>
        </authorList>
    </citation>
    <scope>NUCLEOTIDE SEQUENCE [LARGE SCALE GENOMIC DNA]</scope>
    <source>
        <strain evidence="1">JCA_2017</strain>
    </source>
</reference>
<organism evidence="1 2">
    <name type="scientific">Mucuna pruriens</name>
    <name type="common">Velvet bean</name>
    <name type="synonym">Dolichos pruriens</name>
    <dbReference type="NCBI Taxonomy" id="157652"/>
    <lineage>
        <taxon>Eukaryota</taxon>
        <taxon>Viridiplantae</taxon>
        <taxon>Streptophyta</taxon>
        <taxon>Embryophyta</taxon>
        <taxon>Tracheophyta</taxon>
        <taxon>Spermatophyta</taxon>
        <taxon>Magnoliopsida</taxon>
        <taxon>eudicotyledons</taxon>
        <taxon>Gunneridae</taxon>
        <taxon>Pentapetalae</taxon>
        <taxon>rosids</taxon>
        <taxon>fabids</taxon>
        <taxon>Fabales</taxon>
        <taxon>Fabaceae</taxon>
        <taxon>Papilionoideae</taxon>
        <taxon>50 kb inversion clade</taxon>
        <taxon>NPAAA clade</taxon>
        <taxon>indigoferoid/millettioid clade</taxon>
        <taxon>Phaseoleae</taxon>
        <taxon>Mucuna</taxon>
    </lineage>
</organism>